<evidence type="ECO:0000313" key="1">
    <source>
        <dbReference type="EMBL" id="BBE10226.1"/>
    </source>
</evidence>
<dbReference type="Pfam" id="PF07906">
    <property type="entry name" value="Toxin_15"/>
    <property type="match status" value="1"/>
</dbReference>
<sequence length="625" mass="71328">MNLKLIEAALSNYCQDEKDEKKTQIKTAIENSLVGKHKLNLKNCDAEAVQSVPKELWGALEGIKSLTLPPKLQKLPDGIQSIESLNRLKIKDAKIEHIDLRNLNVRELKLSGESIKKVSVKPKTRVYYDSKRDEKLPVIFDDSGKDVKGTAMRHFYLSATFKENENTKGILKNNLNLLHKSKENSFEIACRHLAYNEIILEQGHIEEKESGGQLYERKSDNRYFHLSEGGIESEITLEHEIGYNKIVNEATENYVVGHTQWEEFLKDQFPDITPDSPKQMLMVSGNHVMAISLSTKNATHIKPKQYIIEFYDPNDTLTHKRIIMDNFDKLGGMGINDLMQEESIRTYYGNGKEECSLLQLVPKGAFENPMDPMSQIEDKTRKHKIFLSENEKNNPMWAHCLFSSNLSLNQLEEAVDKSPNMETRLKLLEASNGKGESGLYYALRSNNSHNLIENYFNILHVQYKKSNIEQDDIGRLLASRNESEVPALHMGFDAGNIQSVEEFWEVLKKCHEKGMIEPSHIKNILIPTGSNELALLPLIVNGNNDDKIELFAKILNEARDSSYINDQEILEILLDKNEGDISGFEEIYLTGELPGFTSLINKLNLPQEMKSHLHTEMLKFVNNPE</sequence>
<name>A0A2Z6EXQ8_9BURK</name>
<gene>
    <name evidence="1" type="ORF">MCB1EB_2065</name>
</gene>
<accession>A0A2Z6EXQ8</accession>
<proteinExistence type="predicted"/>
<dbReference type="EMBL" id="AP018150">
    <property type="protein sequence ID" value="BBE10226.1"/>
    <property type="molecule type" value="Genomic_DNA"/>
</dbReference>
<keyword evidence="2" id="KW-1185">Reference proteome</keyword>
<dbReference type="KEGG" id="mcys:MCB1EB_2065"/>
<dbReference type="RefSeq" id="WP_045364442.1">
    <property type="nucleotide sequence ID" value="NZ_AP018150.1"/>
</dbReference>
<evidence type="ECO:0000313" key="2">
    <source>
        <dbReference type="Proteomes" id="UP000282597"/>
    </source>
</evidence>
<dbReference type="InterPro" id="IPR012927">
    <property type="entry name" value="Toxin_15_N"/>
</dbReference>
<dbReference type="Proteomes" id="UP000282597">
    <property type="component" value="Chromosome"/>
</dbReference>
<organism evidence="1 2">
    <name type="scientific">Mycoavidus cysteinexigens</name>
    <dbReference type="NCBI Taxonomy" id="1553431"/>
    <lineage>
        <taxon>Bacteria</taxon>
        <taxon>Pseudomonadati</taxon>
        <taxon>Pseudomonadota</taxon>
        <taxon>Betaproteobacteria</taxon>
        <taxon>Burkholderiales</taxon>
        <taxon>Burkholderiaceae</taxon>
        <taxon>Mycoavidus</taxon>
    </lineage>
</organism>
<dbReference type="AlphaFoldDB" id="A0A2Z6EXQ8"/>
<protein>
    <submittedName>
        <fullName evidence="1">Enterotoxin</fullName>
    </submittedName>
</protein>
<reference evidence="1 2" key="1">
    <citation type="journal article" date="2018" name="Microbes Environ.">
        <title>Comparative Genomic Insights into Endofungal Lifestyles of Two Bacterial Endosymbionts, Mycoavidus cysteinexigens and Burkholderia rhizoxinica.</title>
        <authorList>
            <person name="Sharmin D."/>
            <person name="Guo Y."/>
            <person name="Nishizawa T."/>
            <person name="Ohshima S."/>
            <person name="Sato Y."/>
            <person name="Takashima Y."/>
            <person name="Narisawa K."/>
            <person name="Ohta H."/>
        </authorList>
    </citation>
    <scope>NUCLEOTIDE SEQUENCE [LARGE SCALE GENOMIC DNA]</scope>
    <source>
        <strain evidence="1 2">B1-EB</strain>
    </source>
</reference>